<protein>
    <submittedName>
        <fullName evidence="1">Uncharacterized protein</fullName>
    </submittedName>
</protein>
<comment type="caution">
    <text evidence="1">The sequence shown here is derived from an EMBL/GenBank/DDBJ whole genome shotgun (WGS) entry which is preliminary data.</text>
</comment>
<dbReference type="SUPFAM" id="SSF53448">
    <property type="entry name" value="Nucleotide-diphospho-sugar transferases"/>
    <property type="match status" value="1"/>
</dbReference>
<organism evidence="1 2">
    <name type="scientific">Trapa natans</name>
    <name type="common">Water chestnut</name>
    <dbReference type="NCBI Taxonomy" id="22666"/>
    <lineage>
        <taxon>Eukaryota</taxon>
        <taxon>Viridiplantae</taxon>
        <taxon>Streptophyta</taxon>
        <taxon>Embryophyta</taxon>
        <taxon>Tracheophyta</taxon>
        <taxon>Spermatophyta</taxon>
        <taxon>Magnoliopsida</taxon>
        <taxon>eudicotyledons</taxon>
        <taxon>Gunneridae</taxon>
        <taxon>Pentapetalae</taxon>
        <taxon>rosids</taxon>
        <taxon>malvids</taxon>
        <taxon>Myrtales</taxon>
        <taxon>Lythraceae</taxon>
        <taxon>Trapa</taxon>
    </lineage>
</organism>
<dbReference type="InterPro" id="IPR029044">
    <property type="entry name" value="Nucleotide-diphossugar_trans"/>
</dbReference>
<evidence type="ECO:0000313" key="1">
    <source>
        <dbReference type="EMBL" id="KAK4795474.1"/>
    </source>
</evidence>
<sequence length="105" mass="11980">MFKNTPTHLCFIRLVKGSVEPGGVPLGHNLSSFLRLSLLYKFGDVYLDTHVIVLQRLTRLRKVIGAQTLDGRTGNWTRLNNAVLAFDKDYRSWPGISKRFAFPNF</sequence>
<dbReference type="InterPro" id="IPR007577">
    <property type="entry name" value="GlycoTrfase_DXD_sugar-bd_CS"/>
</dbReference>
<keyword evidence="2" id="KW-1185">Reference proteome</keyword>
<dbReference type="InterPro" id="IPR044789">
    <property type="entry name" value="Put_A1-4-GlycosylTfrase_plant"/>
</dbReference>
<gene>
    <name evidence="1" type="ORF">SAY86_013468</name>
</gene>
<dbReference type="Gene3D" id="3.90.550.20">
    <property type="match status" value="1"/>
</dbReference>
<dbReference type="Proteomes" id="UP001346149">
    <property type="component" value="Unassembled WGS sequence"/>
</dbReference>
<dbReference type="PANTHER" id="PTHR46781:SF5">
    <property type="entry name" value="ALPHA 1,4-GLYCOSYLTRANSFERASE FAMILY PROTEIN"/>
    <property type="match status" value="1"/>
</dbReference>
<reference evidence="1 2" key="1">
    <citation type="journal article" date="2023" name="Hortic Res">
        <title>Pangenome of water caltrop reveals structural variations and asymmetric subgenome divergence after allopolyploidization.</title>
        <authorList>
            <person name="Zhang X."/>
            <person name="Chen Y."/>
            <person name="Wang L."/>
            <person name="Yuan Y."/>
            <person name="Fang M."/>
            <person name="Shi L."/>
            <person name="Lu R."/>
            <person name="Comes H.P."/>
            <person name="Ma Y."/>
            <person name="Chen Y."/>
            <person name="Huang G."/>
            <person name="Zhou Y."/>
            <person name="Zheng Z."/>
            <person name="Qiu Y."/>
        </authorList>
    </citation>
    <scope>NUCLEOTIDE SEQUENCE [LARGE SCALE GENOMIC DNA]</scope>
    <source>
        <strain evidence="1">F231</strain>
    </source>
</reference>
<dbReference type="Pfam" id="PF04488">
    <property type="entry name" value="Gly_transf_sug"/>
    <property type="match status" value="1"/>
</dbReference>
<proteinExistence type="predicted"/>
<dbReference type="EMBL" id="JAXQNO010000007">
    <property type="protein sequence ID" value="KAK4795474.1"/>
    <property type="molecule type" value="Genomic_DNA"/>
</dbReference>
<evidence type="ECO:0000313" key="2">
    <source>
        <dbReference type="Proteomes" id="UP001346149"/>
    </source>
</evidence>
<dbReference type="PANTHER" id="PTHR46781">
    <property type="entry name" value="ALPHA 1,4-GLYCOSYLTRANSFERASE FAMILY PROTEIN"/>
    <property type="match status" value="1"/>
</dbReference>
<name>A0AAN7LZP0_TRANT</name>
<dbReference type="AlphaFoldDB" id="A0AAN7LZP0"/>
<accession>A0AAN7LZP0</accession>